<keyword evidence="1" id="KW-0812">Transmembrane</keyword>
<keyword evidence="1" id="KW-0472">Membrane</keyword>
<gene>
    <name evidence="2" type="ORF">SH580_07975</name>
</gene>
<proteinExistence type="predicted"/>
<dbReference type="PROSITE" id="PS00409">
    <property type="entry name" value="PROKAR_NTER_METHYL"/>
    <property type="match status" value="1"/>
</dbReference>
<keyword evidence="1" id="KW-1133">Transmembrane helix</keyword>
<dbReference type="NCBIfam" id="TIGR02532">
    <property type="entry name" value="IV_pilin_GFxxxE"/>
    <property type="match status" value="1"/>
</dbReference>
<dbReference type="Proteomes" id="UP001324993">
    <property type="component" value="Chromosome"/>
</dbReference>
<dbReference type="SUPFAM" id="SSF54523">
    <property type="entry name" value="Pili subunits"/>
    <property type="match status" value="1"/>
</dbReference>
<organism evidence="2 3">
    <name type="scientific">Coraliomargarita algicola</name>
    <dbReference type="NCBI Taxonomy" id="3092156"/>
    <lineage>
        <taxon>Bacteria</taxon>
        <taxon>Pseudomonadati</taxon>
        <taxon>Verrucomicrobiota</taxon>
        <taxon>Opitutia</taxon>
        <taxon>Puniceicoccales</taxon>
        <taxon>Coraliomargaritaceae</taxon>
        <taxon>Coraliomargarita</taxon>
    </lineage>
</organism>
<evidence type="ECO:0000256" key="1">
    <source>
        <dbReference type="SAM" id="Phobius"/>
    </source>
</evidence>
<sequence>MKSLKNKEFRGGVVKKGFTLIEIMVATVIMVILVGLVIQITSEVLKVWNRSSGKLSANSEARIAMDLLTQDLETAVFRSNGQQWLRVESPENPLGPYNDQTVALKLFSPALDRDDSSAGDICAIAYRLSYREAYENAEDEVYALYRAIARPDTTFNSLMGSSSDTDSPQLDLTANSFWDKADVEIDENYLAGNIVDFKVILYEDDGTDTPNPVNWDASTGDLLAGTNGAFAYGGDSAQAELITNPLLYAEIRLTVLSDEGLSILENLAGSGYNHVDDVVREHGDVFIRRVNFLARPL</sequence>
<dbReference type="InterPro" id="IPR045584">
    <property type="entry name" value="Pilin-like"/>
</dbReference>
<reference evidence="2 3" key="1">
    <citation type="submission" date="2023-11" db="EMBL/GenBank/DDBJ databases">
        <title>Coraliomargarita sp. nov., isolated from marine algae.</title>
        <authorList>
            <person name="Lee J.K."/>
            <person name="Baek J.H."/>
            <person name="Kim J.M."/>
            <person name="Choi D.G."/>
            <person name="Jeon C.O."/>
        </authorList>
    </citation>
    <scope>NUCLEOTIDE SEQUENCE [LARGE SCALE GENOMIC DNA]</scope>
    <source>
        <strain evidence="2 3">J2-16</strain>
    </source>
</reference>
<dbReference type="EMBL" id="CP138858">
    <property type="protein sequence ID" value="WPJ97645.1"/>
    <property type="molecule type" value="Genomic_DNA"/>
</dbReference>
<evidence type="ECO:0000313" key="3">
    <source>
        <dbReference type="Proteomes" id="UP001324993"/>
    </source>
</evidence>
<accession>A0ABZ0RRN0</accession>
<feature type="transmembrane region" description="Helical" evidence="1">
    <location>
        <begin position="20"/>
        <end position="40"/>
    </location>
</feature>
<dbReference type="InterPro" id="IPR012902">
    <property type="entry name" value="N_methyl_site"/>
</dbReference>
<dbReference type="RefSeq" id="WP_319834482.1">
    <property type="nucleotide sequence ID" value="NZ_CP138858.1"/>
</dbReference>
<keyword evidence="3" id="KW-1185">Reference proteome</keyword>
<protein>
    <submittedName>
        <fullName evidence="2">Prepilin-type N-terminal cleavage/methylation domain-containing protein</fullName>
    </submittedName>
</protein>
<name>A0ABZ0RRN0_9BACT</name>
<evidence type="ECO:0000313" key="2">
    <source>
        <dbReference type="EMBL" id="WPJ97645.1"/>
    </source>
</evidence>
<dbReference type="Pfam" id="PF07963">
    <property type="entry name" value="N_methyl"/>
    <property type="match status" value="1"/>
</dbReference>